<feature type="signal peptide" evidence="2">
    <location>
        <begin position="1"/>
        <end position="15"/>
    </location>
</feature>
<evidence type="ECO:0000313" key="4">
    <source>
        <dbReference type="Proteomes" id="UP000037035"/>
    </source>
</evidence>
<gene>
    <name evidence="3" type="ORF">VP01_2319g1</name>
</gene>
<sequence>MILMFFSSACWLLNANKKEPTRNHRERGRTYQATTDVLDGKILQWNRQTYQHQDQRWLSAGNAEDRTGNNPPVNRGKLLNMERQNDCSPKATGSFTGFETPNSRSYNWESAQKIWISIKERYASSQSSNRARMFNKFLYIKFQEDAVETLWSLYRRGSDCQSQQLLPLMTWSCGKLRRTKVKASFYRRWRACGWGVREFPDKLLKPLGTPTIILKQTRTKVWKDNGNKAHLDVEEEFKFPLEEQQDKSVNSQSSANQLPSYNHGQNEQDEEEINNQLVQNAPTLPNSQNLTPITITRTLRDCSQLKPPMRYGFHHYFEPNTFKSAIRCEDAKHWKRAIEKEV</sequence>
<comment type="caution">
    <text evidence="3">The sequence shown here is derived from an EMBL/GenBank/DDBJ whole genome shotgun (WGS) entry which is preliminary data.</text>
</comment>
<protein>
    <submittedName>
        <fullName evidence="3">Uncharacterized protein</fullName>
    </submittedName>
</protein>
<dbReference type="AlphaFoldDB" id="A0A0L6V7P9"/>
<dbReference type="VEuPathDB" id="FungiDB:VP01_2319g1"/>
<keyword evidence="4" id="KW-1185">Reference proteome</keyword>
<dbReference type="Proteomes" id="UP000037035">
    <property type="component" value="Unassembled WGS sequence"/>
</dbReference>
<name>A0A0L6V7P9_9BASI</name>
<evidence type="ECO:0000313" key="3">
    <source>
        <dbReference type="EMBL" id="KNZ56783.1"/>
    </source>
</evidence>
<feature type="chain" id="PRO_5013130877" evidence="2">
    <location>
        <begin position="16"/>
        <end position="342"/>
    </location>
</feature>
<dbReference type="EMBL" id="LAVV01007191">
    <property type="protein sequence ID" value="KNZ56783.1"/>
    <property type="molecule type" value="Genomic_DNA"/>
</dbReference>
<feature type="compositionally biased region" description="Polar residues" evidence="1">
    <location>
        <begin position="247"/>
        <end position="264"/>
    </location>
</feature>
<evidence type="ECO:0000256" key="2">
    <source>
        <dbReference type="SAM" id="SignalP"/>
    </source>
</evidence>
<reference evidence="3 4" key="1">
    <citation type="submission" date="2015-08" db="EMBL/GenBank/DDBJ databases">
        <title>Next Generation Sequencing and Analysis of the Genome of Puccinia sorghi L Schw, the Causal Agent of Maize Common Rust.</title>
        <authorList>
            <person name="Rochi L."/>
            <person name="Burguener G."/>
            <person name="Darino M."/>
            <person name="Turjanski A."/>
            <person name="Kreff E."/>
            <person name="Dieguez M.J."/>
            <person name="Sacco F."/>
        </authorList>
    </citation>
    <scope>NUCLEOTIDE SEQUENCE [LARGE SCALE GENOMIC DNA]</scope>
    <source>
        <strain evidence="3 4">RO10H11247</strain>
    </source>
</reference>
<keyword evidence="2" id="KW-0732">Signal</keyword>
<organism evidence="3 4">
    <name type="scientific">Puccinia sorghi</name>
    <dbReference type="NCBI Taxonomy" id="27349"/>
    <lineage>
        <taxon>Eukaryota</taxon>
        <taxon>Fungi</taxon>
        <taxon>Dikarya</taxon>
        <taxon>Basidiomycota</taxon>
        <taxon>Pucciniomycotina</taxon>
        <taxon>Pucciniomycetes</taxon>
        <taxon>Pucciniales</taxon>
        <taxon>Pucciniaceae</taxon>
        <taxon>Puccinia</taxon>
    </lineage>
</organism>
<accession>A0A0L6V7P9</accession>
<proteinExistence type="predicted"/>
<feature type="region of interest" description="Disordered" evidence="1">
    <location>
        <begin position="242"/>
        <end position="271"/>
    </location>
</feature>
<evidence type="ECO:0000256" key="1">
    <source>
        <dbReference type="SAM" id="MobiDB-lite"/>
    </source>
</evidence>